<dbReference type="GeneID" id="90000748"/>
<proteinExistence type="predicted"/>
<dbReference type="RefSeq" id="XP_064728972.1">
    <property type="nucleotide sequence ID" value="XM_064875707.1"/>
</dbReference>
<accession>A0ABR0RKM4</accession>
<organism evidence="1 2">
    <name type="scientific">Knufia obscura</name>
    <dbReference type="NCBI Taxonomy" id="1635080"/>
    <lineage>
        <taxon>Eukaryota</taxon>
        <taxon>Fungi</taxon>
        <taxon>Dikarya</taxon>
        <taxon>Ascomycota</taxon>
        <taxon>Pezizomycotina</taxon>
        <taxon>Eurotiomycetes</taxon>
        <taxon>Chaetothyriomycetidae</taxon>
        <taxon>Chaetothyriales</taxon>
        <taxon>Trichomeriaceae</taxon>
        <taxon>Knufia</taxon>
    </lineage>
</organism>
<evidence type="ECO:0000313" key="2">
    <source>
        <dbReference type="Proteomes" id="UP001334248"/>
    </source>
</evidence>
<keyword evidence="2" id="KW-1185">Reference proteome</keyword>
<sequence length="475" mass="55000">MDVPTPESNGYPHITHEQALFHLKATWKIFLSLLYGKQPKVLSRMKTLDSIRTVANTVALATYHQALEAVSPGLEAVLIALPGVWRLVPENARFFLMLGYQIKSVAVYIDAVKHIIGPRTLLPYRDRVYNNPHNEPELAEFQDPVYPREVVQLLLEARTSMNDAALNIQQHMLSQIESSNSIKSIELMDGRTGQLARLMLVNYITTGYELRSRRWPQFSTRGIRYDDDKKRWEGSSRTLPAQWKLLWKCKQDGDMTELFKSLDLYSDAAVFGIDWKDLAEAMLNLLKFLDYDLDDFMNVTKSDDKCRQCKPDRKIEAKTWVYSRRSYRLQKYEHDWASSLCERHQHHAQYSDVNYSTILHTWGITEQLDKEPSYTWPPPSTEYYPQVTRPQLPEIPTTTATDAEIIAMGLKDVFVVLLDEDQHYLHESRQLPQPTPFSTDDFDDDGELMANMFSEAGLGLVDKELYCESVEQECW</sequence>
<gene>
    <name evidence="1" type="ORF">PMZ80_007299</name>
</gene>
<comment type="caution">
    <text evidence="1">The sequence shown here is derived from an EMBL/GenBank/DDBJ whole genome shotgun (WGS) entry which is preliminary data.</text>
</comment>
<evidence type="ECO:0000313" key="1">
    <source>
        <dbReference type="EMBL" id="KAK5940882.1"/>
    </source>
</evidence>
<name>A0ABR0RKM4_9EURO</name>
<protein>
    <submittedName>
        <fullName evidence="1">Uncharacterized protein</fullName>
    </submittedName>
</protein>
<dbReference type="Proteomes" id="UP001334248">
    <property type="component" value="Unassembled WGS sequence"/>
</dbReference>
<reference evidence="1 2" key="1">
    <citation type="journal article" date="2023" name="Res Sq">
        <title>Genomic and morphological characterization of Knufia obscura isolated from the Mars 2020 spacecraft assembly facility.</title>
        <authorList>
            <person name="Chander A.M."/>
            <person name="Teixeira M.M."/>
            <person name="Singh N.K."/>
            <person name="Williams M.P."/>
            <person name="Parker C.W."/>
            <person name="Leo P."/>
            <person name="Stajich J.E."/>
            <person name="Torok T."/>
            <person name="Tighe S."/>
            <person name="Mason C.E."/>
            <person name="Venkateswaran K."/>
        </authorList>
    </citation>
    <scope>NUCLEOTIDE SEQUENCE [LARGE SCALE GENOMIC DNA]</scope>
    <source>
        <strain evidence="1 2">CCFEE 5817</strain>
    </source>
</reference>
<dbReference type="EMBL" id="JAVHJV010000008">
    <property type="protein sequence ID" value="KAK5940882.1"/>
    <property type="molecule type" value="Genomic_DNA"/>
</dbReference>